<organism evidence="2 3">
    <name type="scientific">Paenibacillus rhizosphaerae</name>
    <dbReference type="NCBI Taxonomy" id="297318"/>
    <lineage>
        <taxon>Bacteria</taxon>
        <taxon>Bacillati</taxon>
        <taxon>Bacillota</taxon>
        <taxon>Bacilli</taxon>
        <taxon>Bacillales</taxon>
        <taxon>Paenibacillaceae</taxon>
        <taxon>Paenibacillus</taxon>
    </lineage>
</organism>
<keyword evidence="3" id="KW-1185">Reference proteome</keyword>
<keyword evidence="1" id="KW-1133">Transmembrane helix</keyword>
<protein>
    <submittedName>
        <fullName evidence="2">Uncharacterized protein</fullName>
    </submittedName>
</protein>
<dbReference type="RefSeq" id="WP_076168274.1">
    <property type="nucleotide sequence ID" value="NZ_MRTP01000001.1"/>
</dbReference>
<evidence type="ECO:0000256" key="1">
    <source>
        <dbReference type="SAM" id="Phobius"/>
    </source>
</evidence>
<dbReference type="Proteomes" id="UP000187172">
    <property type="component" value="Unassembled WGS sequence"/>
</dbReference>
<proteinExistence type="predicted"/>
<evidence type="ECO:0000313" key="2">
    <source>
        <dbReference type="EMBL" id="OMF58528.1"/>
    </source>
</evidence>
<name>A0A1R1F337_9BACL</name>
<keyword evidence="1" id="KW-0812">Transmembrane</keyword>
<dbReference type="EMBL" id="MRTP01000001">
    <property type="protein sequence ID" value="OMF58528.1"/>
    <property type="molecule type" value="Genomic_DNA"/>
</dbReference>
<dbReference type="AlphaFoldDB" id="A0A1R1F337"/>
<gene>
    <name evidence="2" type="ORF">BK138_08425</name>
</gene>
<reference evidence="2 3" key="1">
    <citation type="submission" date="2016-11" db="EMBL/GenBank/DDBJ databases">
        <title>Paenibacillus species isolates.</title>
        <authorList>
            <person name="Beno S.M."/>
        </authorList>
    </citation>
    <scope>NUCLEOTIDE SEQUENCE [LARGE SCALE GENOMIC DNA]</scope>
    <source>
        <strain evidence="2 3">FSL R5-0378</strain>
    </source>
</reference>
<dbReference type="STRING" id="297318.BK138_08425"/>
<accession>A0A1R1F337</accession>
<keyword evidence="1" id="KW-0472">Membrane</keyword>
<feature type="transmembrane region" description="Helical" evidence="1">
    <location>
        <begin position="46"/>
        <end position="67"/>
    </location>
</feature>
<sequence>MGILVFMACATWALFFFLVGFSDHTGFWTIEYGFSGISYTDKHLNWAGWLWIFISLVAGIIGAFRGVRDKRR</sequence>
<evidence type="ECO:0000313" key="3">
    <source>
        <dbReference type="Proteomes" id="UP000187172"/>
    </source>
</evidence>
<comment type="caution">
    <text evidence="2">The sequence shown here is derived from an EMBL/GenBank/DDBJ whole genome shotgun (WGS) entry which is preliminary data.</text>
</comment>